<gene>
    <name evidence="4" type="ORF">BROSI_A3442</name>
</gene>
<dbReference type="Proteomes" id="UP000032309">
    <property type="component" value="Unassembled WGS sequence"/>
</dbReference>
<comment type="caution">
    <text evidence="4">The sequence shown here is derived from an EMBL/GenBank/DDBJ whole genome shotgun (WGS) entry which is preliminary data.</text>
</comment>
<keyword evidence="2" id="KW-0175">Coiled coil</keyword>
<reference evidence="5" key="1">
    <citation type="journal article" date="2015" name="Genome Announc.">
        <title>Draft Genome Sequence of an Anaerobic Ammonium-Oxidizing Bacterium, "Candidatus Brocadia sinica".</title>
        <authorList>
            <person name="Oshiki M."/>
            <person name="Shinyako-Hata K."/>
            <person name="Satoh H."/>
            <person name="Okabe S."/>
        </authorList>
    </citation>
    <scope>NUCLEOTIDE SEQUENCE [LARGE SCALE GENOMIC DNA]</scope>
    <source>
        <strain evidence="5">JPN1</strain>
    </source>
</reference>
<dbReference type="Gene3D" id="1.20.1600.10">
    <property type="entry name" value="Outer membrane efflux proteins (OEP)"/>
    <property type="match status" value="1"/>
</dbReference>
<proteinExistence type="inferred from homology"/>
<feature type="coiled-coil region" evidence="2">
    <location>
        <begin position="205"/>
        <end position="232"/>
    </location>
</feature>
<dbReference type="InterPro" id="IPR003423">
    <property type="entry name" value="OMP_efflux"/>
</dbReference>
<dbReference type="PANTHER" id="PTHR30203:SF24">
    <property type="entry name" value="BLR4935 PROTEIN"/>
    <property type="match status" value="1"/>
</dbReference>
<evidence type="ECO:0000256" key="2">
    <source>
        <dbReference type="SAM" id="Coils"/>
    </source>
</evidence>
<accession>A0ABQ0K1G7</accession>
<evidence type="ECO:0000256" key="1">
    <source>
        <dbReference type="ARBA" id="ARBA00007613"/>
    </source>
</evidence>
<evidence type="ECO:0000256" key="3">
    <source>
        <dbReference type="SAM" id="Phobius"/>
    </source>
</evidence>
<keyword evidence="3" id="KW-1133">Transmembrane helix</keyword>
<evidence type="ECO:0000313" key="4">
    <source>
        <dbReference type="EMBL" id="GAN34898.1"/>
    </source>
</evidence>
<dbReference type="EMBL" id="BAFN01000001">
    <property type="protein sequence ID" value="GAN34898.1"/>
    <property type="molecule type" value="Genomic_DNA"/>
</dbReference>
<comment type="similarity">
    <text evidence="1">Belongs to the outer membrane factor (OMF) (TC 1.B.17) family.</text>
</comment>
<dbReference type="Pfam" id="PF02321">
    <property type="entry name" value="OEP"/>
    <property type="match status" value="2"/>
</dbReference>
<protein>
    <submittedName>
        <fullName evidence="4">Metal ion efflux outer membrane protein</fullName>
    </submittedName>
</protein>
<dbReference type="SUPFAM" id="SSF56954">
    <property type="entry name" value="Outer membrane efflux proteins (OEP)"/>
    <property type="match status" value="1"/>
</dbReference>
<keyword evidence="3" id="KW-0812">Transmembrane</keyword>
<sequence>MDMYSGFKPHLQRYGFIFFVILVCVSAFLPSFWLIAFGKDFPIKATDKNDQSSNKKISLEEAIRIAVEKNPLLQSTRDQVEAALGLLRQSKLYPNPVLEFLAEEIPDNEIGLNQSQNLVAVTQPIITGGKRGLGIKVSEKSKEKNEFERDTVLLNVVADTKKAFYQIIGDQEGLAIARETEEIANGIYESEKLRFEAGEVAITNILRAEVELSKARNLVSKAEGNLQNSIKELQTVMGIPEEIIGGVTGKLLSRPGEVSLPELELKMNNNQPFLKASKKNIEVADTQLMLEKRQVIPDINVSAGYKRLSMENIDTVQLGVEIPAPFFNRNQGNIQKGKALSKKAKSENQSVYNELLFQLRRNFNSYNVERKRVIEYRDKILPKAEESLTLITRGYREGEFDYIDLLDAQRTWAETRISYIESLKSLNLFIADIERLAVTKIRER</sequence>
<evidence type="ECO:0000313" key="5">
    <source>
        <dbReference type="Proteomes" id="UP000032309"/>
    </source>
</evidence>
<name>A0ABQ0K1G7_9BACT</name>
<feature type="transmembrane region" description="Helical" evidence="3">
    <location>
        <begin position="14"/>
        <end position="36"/>
    </location>
</feature>
<dbReference type="RefSeq" id="WP_052564844.1">
    <property type="nucleotide sequence ID" value="NZ_BAFN01000001.1"/>
</dbReference>
<dbReference type="InterPro" id="IPR010131">
    <property type="entry name" value="MdtP/NodT-like"/>
</dbReference>
<keyword evidence="3" id="KW-0472">Membrane</keyword>
<dbReference type="PANTHER" id="PTHR30203">
    <property type="entry name" value="OUTER MEMBRANE CATION EFFLUX PROTEIN"/>
    <property type="match status" value="1"/>
</dbReference>
<keyword evidence="5" id="KW-1185">Reference proteome</keyword>
<organism evidence="4 5">
    <name type="scientific">Candidatus Brocadia sinica JPN1</name>
    <dbReference type="NCBI Taxonomy" id="1197129"/>
    <lineage>
        <taxon>Bacteria</taxon>
        <taxon>Pseudomonadati</taxon>
        <taxon>Planctomycetota</taxon>
        <taxon>Candidatus Brocadiia</taxon>
        <taxon>Candidatus Brocadiales</taxon>
        <taxon>Candidatus Brocadiaceae</taxon>
        <taxon>Candidatus Brocadia</taxon>
    </lineage>
</organism>